<dbReference type="InterPro" id="IPR018492">
    <property type="entry name" value="Ribosomal_eL8/Nhp2"/>
</dbReference>
<dbReference type="OrthoDB" id="308597at2759"/>
<reference evidence="7 8" key="1">
    <citation type="submission" date="2016-11" db="EMBL/GenBank/DDBJ databases">
        <title>The macronuclear genome of Stentor coeruleus: a giant cell with tiny introns.</title>
        <authorList>
            <person name="Slabodnick M."/>
            <person name="Ruby J.G."/>
            <person name="Reiff S.B."/>
            <person name="Swart E.C."/>
            <person name="Gosai S."/>
            <person name="Prabakaran S."/>
            <person name="Witkowska E."/>
            <person name="Larue G.E."/>
            <person name="Fisher S."/>
            <person name="Freeman R.M."/>
            <person name="Gunawardena J."/>
            <person name="Chu W."/>
            <person name="Stover N.A."/>
            <person name="Gregory B.D."/>
            <person name="Nowacki M."/>
            <person name="Derisi J."/>
            <person name="Roy S.W."/>
            <person name="Marshall W.F."/>
            <person name="Sood P."/>
        </authorList>
    </citation>
    <scope>NUCLEOTIDE SEQUENCE [LARGE SCALE GENOMIC DNA]</scope>
    <source>
        <strain evidence="7">WM001</strain>
    </source>
</reference>
<evidence type="ECO:0000256" key="4">
    <source>
        <dbReference type="RuleBase" id="RU367042"/>
    </source>
</evidence>
<dbReference type="GO" id="GO:0042254">
    <property type="term" value="P:ribosome biogenesis"/>
    <property type="evidence" value="ECO:0007669"/>
    <property type="project" value="InterPro"/>
</dbReference>
<dbReference type="Gene3D" id="3.30.1330.30">
    <property type="match status" value="1"/>
</dbReference>
<dbReference type="InterPro" id="IPR001921">
    <property type="entry name" value="Ribosomal_eL8_euk"/>
</dbReference>
<protein>
    <recommendedName>
        <fullName evidence="4">60S ribosomal protein L7a</fullName>
    </recommendedName>
</protein>
<dbReference type="PRINTS" id="PR00881">
    <property type="entry name" value="L7ARS6FAMILY"/>
</dbReference>
<organism evidence="7 8">
    <name type="scientific">Stentor coeruleus</name>
    <dbReference type="NCBI Taxonomy" id="5963"/>
    <lineage>
        <taxon>Eukaryota</taxon>
        <taxon>Sar</taxon>
        <taxon>Alveolata</taxon>
        <taxon>Ciliophora</taxon>
        <taxon>Postciliodesmatophora</taxon>
        <taxon>Heterotrichea</taxon>
        <taxon>Heterotrichida</taxon>
        <taxon>Stentoridae</taxon>
        <taxon>Stentor</taxon>
    </lineage>
</organism>
<keyword evidence="8" id="KW-1185">Reference proteome</keyword>
<dbReference type="AlphaFoldDB" id="A0A1R2BME8"/>
<evidence type="ECO:0000256" key="5">
    <source>
        <dbReference type="SAM" id="MobiDB-lite"/>
    </source>
</evidence>
<dbReference type="PANTHER" id="PTHR23105">
    <property type="entry name" value="RIBOSOMAL PROTEIN L7AE FAMILY MEMBER"/>
    <property type="match status" value="1"/>
</dbReference>
<evidence type="ECO:0000256" key="3">
    <source>
        <dbReference type="ARBA" id="ARBA00023274"/>
    </source>
</evidence>
<feature type="region of interest" description="Disordered" evidence="5">
    <location>
        <begin position="1"/>
        <end position="20"/>
    </location>
</feature>
<dbReference type="PRINTS" id="PR00882">
    <property type="entry name" value="RIBOSOMALL7A"/>
</dbReference>
<evidence type="ECO:0000256" key="1">
    <source>
        <dbReference type="ARBA" id="ARBA00007337"/>
    </source>
</evidence>
<keyword evidence="2 4" id="KW-0689">Ribosomal protein</keyword>
<evidence type="ECO:0000256" key="2">
    <source>
        <dbReference type="ARBA" id="ARBA00022980"/>
    </source>
</evidence>
<dbReference type="InterPro" id="IPR004038">
    <property type="entry name" value="Ribosomal_eL8/eL30/eS12/Gad45"/>
</dbReference>
<evidence type="ECO:0000259" key="6">
    <source>
        <dbReference type="Pfam" id="PF01248"/>
    </source>
</evidence>
<comment type="similarity">
    <text evidence="1 4">Belongs to the eukaryotic ribosomal protein eL8 family.</text>
</comment>
<accession>A0A1R2BME8</accession>
<dbReference type="GO" id="GO:0003723">
    <property type="term" value="F:RNA binding"/>
    <property type="evidence" value="ECO:0007669"/>
    <property type="project" value="UniProtKB-UniRule"/>
</dbReference>
<dbReference type="InterPro" id="IPR050257">
    <property type="entry name" value="eL8/uL1-like"/>
</dbReference>
<dbReference type="PROSITE" id="PS01082">
    <property type="entry name" value="RIBOSOMAL_L7AE"/>
    <property type="match status" value="1"/>
</dbReference>
<dbReference type="Pfam" id="PF01248">
    <property type="entry name" value="Ribosomal_L7Ae"/>
    <property type="match status" value="1"/>
</dbReference>
<feature type="domain" description="Ribosomal protein eL8/eL30/eS12/Gadd45" evidence="6">
    <location>
        <begin position="113"/>
        <end position="198"/>
    </location>
</feature>
<dbReference type="EMBL" id="MPUH01000550">
    <property type="protein sequence ID" value="OMJ77904.1"/>
    <property type="molecule type" value="Genomic_DNA"/>
</dbReference>
<sequence>MVKKQGKKKPAAAKETENPLFEKRERNYRIGGNLQPKRDLYRYVRWPEYIQLQRKRRVLLTRLKVPPPINQFRNTLDKAQATALFRLLNKYKPESREQKKARLENEAKGEKSKTKPYLLKFGLQHITHLVESNKAKLVVISHDVDPIELVLWLPALCRSMNVPYVIVKSRSRLGLMTHKKTCTAVALTEVRKEDVHELELIVKNARAQFNDNPEVSKWGGGVMGAKSIRRQEEKEKLIAHEAAKKAGL</sequence>
<dbReference type="InterPro" id="IPR029064">
    <property type="entry name" value="Ribosomal_eL30-like_sf"/>
</dbReference>
<proteinExistence type="inferred from homology"/>
<dbReference type="GO" id="GO:0022625">
    <property type="term" value="C:cytosolic large ribosomal subunit"/>
    <property type="evidence" value="ECO:0007669"/>
    <property type="project" value="UniProtKB-UniRule"/>
</dbReference>
<dbReference type="SUPFAM" id="SSF55315">
    <property type="entry name" value="L30e-like"/>
    <property type="match status" value="1"/>
</dbReference>
<comment type="function">
    <text evidence="4">Component of the ribosome.</text>
</comment>
<feature type="compositionally biased region" description="Basic residues" evidence="5">
    <location>
        <begin position="1"/>
        <end position="11"/>
    </location>
</feature>
<dbReference type="Proteomes" id="UP000187209">
    <property type="component" value="Unassembled WGS sequence"/>
</dbReference>
<keyword evidence="3 4" id="KW-0687">Ribonucleoprotein</keyword>
<dbReference type="InterPro" id="IPR004037">
    <property type="entry name" value="Ribosomal_eL8-like_CS"/>
</dbReference>
<evidence type="ECO:0000313" key="7">
    <source>
        <dbReference type="EMBL" id="OMJ77904.1"/>
    </source>
</evidence>
<evidence type="ECO:0000313" key="8">
    <source>
        <dbReference type="Proteomes" id="UP000187209"/>
    </source>
</evidence>
<comment type="caution">
    <text evidence="7">The sequence shown here is derived from an EMBL/GenBank/DDBJ whole genome shotgun (WGS) entry which is preliminary data.</text>
</comment>
<name>A0A1R2BME8_9CILI</name>
<gene>
    <name evidence="7" type="ORF">SteCoe_22426</name>
</gene>